<organism evidence="1">
    <name type="scientific">gut metagenome</name>
    <dbReference type="NCBI Taxonomy" id="749906"/>
    <lineage>
        <taxon>unclassified sequences</taxon>
        <taxon>metagenomes</taxon>
        <taxon>organismal metagenomes</taxon>
    </lineage>
</organism>
<evidence type="ECO:0008006" key="2">
    <source>
        <dbReference type="Google" id="ProtNLM"/>
    </source>
</evidence>
<sequence length="623" mass="69629">MKHYRIKDQLAKGMLVLLAGWGMTACTDDAYDLSKDIDMTMQLGTEGLQLKLGETERIFLHDILEIEDEPMIGEDHNQMFYLIKDGYTNFNFNIPGITTWMDIACMVANQKVFDFADYATDHQQPGMSSLVLPANQVFATRGGIKGADQMVFYQENIAKDVVSVKSFVPEHQTSQFELQLSVQTSDDSRMDFNLYEVKNMRIHLPYFVKCAKLGNGIRLEEATNTLIVSNRSQINQKNLVLGSFVLDRVETKGELGLPVEEKEGKRSLSITDEVSFDGEFAIQTGSSFTVKQGDYAQMKLEMILEGQQVGGRVAFDIDRVTGVFNPEIDPKVDPLNIKDELPDFLNDEAVVIKVANPTIRFDINLRDVPANIQFYGDLTSRKNGKTLAQVRIPGESQTYSALDKMLHNTLYFSKQATPYDPNGVVENSKRHTVANLDELVTKIPDEIRVDLSKGHITLKQDELQTIELNRNYGAKTDYTVYVPFQFNKGLKIVYKDSTNSFKDDLEDYQAKGAVVTAKVFSTIPLDLIATAVALDKYGQEIPTVKISEATIPAAGENSNEPAESELQLDMTLAEPADLSKVDRIIFRIEAGANTGSGTLNSKQYLDVKDIRIKLKGAIIVDLN</sequence>
<reference evidence="1" key="1">
    <citation type="journal article" date="2012" name="PLoS ONE">
        <title>Gene sets for utilization of primary and secondary nutrition supplies in the distal gut of endangered iberian lynx.</title>
        <authorList>
            <person name="Alcaide M."/>
            <person name="Messina E."/>
            <person name="Richter M."/>
            <person name="Bargiela R."/>
            <person name="Peplies J."/>
            <person name="Huws S.A."/>
            <person name="Newbold C.J."/>
            <person name="Golyshin P.N."/>
            <person name="Simon M.A."/>
            <person name="Lopez G."/>
            <person name="Yakimov M.M."/>
            <person name="Ferrer M."/>
        </authorList>
    </citation>
    <scope>NUCLEOTIDE SEQUENCE</scope>
</reference>
<protein>
    <recommendedName>
        <fullName evidence="2">Lipoprotein</fullName>
    </recommendedName>
</protein>
<accession>J9FY00</accession>
<comment type="caution">
    <text evidence="1">The sequence shown here is derived from an EMBL/GenBank/DDBJ whole genome shotgun (WGS) entry which is preliminary data.</text>
</comment>
<name>J9FY00_9ZZZZ</name>
<dbReference type="PROSITE" id="PS51257">
    <property type="entry name" value="PROKAR_LIPOPROTEIN"/>
    <property type="match status" value="1"/>
</dbReference>
<dbReference type="AlphaFoldDB" id="J9FY00"/>
<evidence type="ECO:0000313" key="1">
    <source>
        <dbReference type="EMBL" id="EJW94427.1"/>
    </source>
</evidence>
<gene>
    <name evidence="1" type="ORF">EVA_17463</name>
</gene>
<proteinExistence type="predicted"/>
<dbReference type="EMBL" id="AMCI01006382">
    <property type="protein sequence ID" value="EJW94427.1"/>
    <property type="molecule type" value="Genomic_DNA"/>
</dbReference>